<protein>
    <submittedName>
        <fullName evidence="1">Uncharacterized protein</fullName>
    </submittedName>
</protein>
<comment type="caution">
    <text evidence="1">The sequence shown here is derived from an EMBL/GenBank/DDBJ whole genome shotgun (WGS) entry which is preliminary data.</text>
</comment>
<dbReference type="EMBL" id="PEBW01000005">
    <property type="protein sequence ID" value="PTQ51522.1"/>
    <property type="molecule type" value="Genomic_DNA"/>
</dbReference>
<accession>A0A2T5G5Q6</accession>
<organism evidence="1 2">
    <name type="scientific">Brockia lithotrophica</name>
    <dbReference type="NCBI Taxonomy" id="933949"/>
    <lineage>
        <taxon>Bacteria</taxon>
        <taxon>Bacillati</taxon>
        <taxon>Bacillota</taxon>
        <taxon>Bacilli</taxon>
        <taxon>Bacillales</taxon>
        <taxon>Bacillales Family X. Incertae Sedis</taxon>
        <taxon>Brockia</taxon>
    </lineage>
</organism>
<proteinExistence type="predicted"/>
<name>A0A2T5G5Q6_9BACL</name>
<sequence length="150" mass="16153">MAQERKIAGGASRWVWILGTAVLVALVGAAFALAEGVPRDVASALAALKGGDWLYSLRVRLGAVGTPSRLALPSGDGGEAHEVDHPLYHPYSYAYRYVREVPGDGVIWLEYEEVLVVEDGRGNPLREIPTGNTMRLRVTSPRPSGFGSRP</sequence>
<evidence type="ECO:0000313" key="1">
    <source>
        <dbReference type="EMBL" id="PTQ51522.1"/>
    </source>
</evidence>
<dbReference type="AlphaFoldDB" id="A0A2T5G5Q6"/>
<dbReference type="Proteomes" id="UP000244016">
    <property type="component" value="Unassembled WGS sequence"/>
</dbReference>
<gene>
    <name evidence="1" type="ORF">BLITH_1599</name>
</gene>
<evidence type="ECO:0000313" key="2">
    <source>
        <dbReference type="Proteomes" id="UP000244016"/>
    </source>
</evidence>
<reference evidence="1 2" key="1">
    <citation type="submission" date="2017-08" db="EMBL/GenBank/DDBJ databases">
        <title>Burning lignite coal seam in the remote Altai Mountains harbors a hydrogen-driven thermophilic microbial community.</title>
        <authorList>
            <person name="Kadnikov V.V."/>
            <person name="Mardanov A.V."/>
            <person name="Ivasenko D."/>
            <person name="Beletsky A.V."/>
            <person name="Karnachuk O.V."/>
            <person name="Ravin N.V."/>
        </authorList>
    </citation>
    <scope>NUCLEOTIDE SEQUENCE [LARGE SCALE GENOMIC DNA]</scope>
    <source>
        <strain evidence="1">AL31</strain>
    </source>
</reference>